<name>A0A9J6REB7_9BACI</name>
<dbReference type="RefSeq" id="WP_268780491.1">
    <property type="nucleotide sequence ID" value="NZ_JAPRAT010000021.1"/>
</dbReference>
<evidence type="ECO:0000313" key="2">
    <source>
        <dbReference type="Proteomes" id="UP001084197"/>
    </source>
</evidence>
<dbReference type="AlphaFoldDB" id="A0A9J6REB7"/>
<gene>
    <name evidence="1" type="ORF">OWO01_10885</name>
</gene>
<organism evidence="1 2">
    <name type="scientific">Natronobacillus azotifigens</name>
    <dbReference type="NCBI Taxonomy" id="472978"/>
    <lineage>
        <taxon>Bacteria</taxon>
        <taxon>Bacillati</taxon>
        <taxon>Bacillota</taxon>
        <taxon>Bacilli</taxon>
        <taxon>Bacillales</taxon>
        <taxon>Bacillaceae</taxon>
        <taxon>Natronobacillus</taxon>
    </lineage>
</organism>
<proteinExistence type="predicted"/>
<comment type="caution">
    <text evidence="1">The sequence shown here is derived from an EMBL/GenBank/DDBJ whole genome shotgun (WGS) entry which is preliminary data.</text>
</comment>
<keyword evidence="2" id="KW-1185">Reference proteome</keyword>
<dbReference type="Proteomes" id="UP001084197">
    <property type="component" value="Unassembled WGS sequence"/>
</dbReference>
<sequence length="53" mass="5890">MENILKINKFDELSNEEITDINGGLVITGGKILIGIAVTGYKFGEWVKNAFFK</sequence>
<dbReference type="EMBL" id="JAPRAT010000021">
    <property type="protein sequence ID" value="MCZ0703726.1"/>
    <property type="molecule type" value="Genomic_DNA"/>
</dbReference>
<evidence type="ECO:0000313" key="1">
    <source>
        <dbReference type="EMBL" id="MCZ0703726.1"/>
    </source>
</evidence>
<evidence type="ECO:0008006" key="3">
    <source>
        <dbReference type="Google" id="ProtNLM"/>
    </source>
</evidence>
<accession>A0A9J6REB7</accession>
<reference evidence="1" key="1">
    <citation type="submission" date="2022-11" db="EMBL/GenBank/DDBJ databases">
        <title>WGS of Natronobacillus azotifigens 24KS-1, an anaerobic diazotrophic haloalkaliphile from soda-rich habitats.</title>
        <authorList>
            <person name="Sorokin D.Y."/>
            <person name="Merkel A.Y."/>
        </authorList>
    </citation>
    <scope>NUCLEOTIDE SEQUENCE</scope>
    <source>
        <strain evidence="1">24KS-1</strain>
    </source>
</reference>
<protein>
    <recommendedName>
        <fullName evidence="3">Class IIb bacteriocin, lactobin A/cerein 7B family</fullName>
    </recommendedName>
</protein>